<dbReference type="AlphaFoldDB" id="A0A9W9YEQ4"/>
<comment type="caution">
    <text evidence="4">The sequence shown here is derived from an EMBL/GenBank/DDBJ whole genome shotgun (WGS) entry which is preliminary data.</text>
</comment>
<dbReference type="InterPro" id="IPR024079">
    <property type="entry name" value="MetalloPept_cat_dom_sf"/>
</dbReference>
<evidence type="ECO:0000313" key="5">
    <source>
        <dbReference type="Proteomes" id="UP001163046"/>
    </source>
</evidence>
<protein>
    <submittedName>
        <fullName evidence="4">Disintegrin and metalloproteinase domain-containing protein 17</fullName>
        <ecNumber evidence="4">3.4.24.86</ecNumber>
    </submittedName>
</protein>
<evidence type="ECO:0000256" key="2">
    <source>
        <dbReference type="SAM" id="SignalP"/>
    </source>
</evidence>
<feature type="chain" id="PRO_5041000752" evidence="2">
    <location>
        <begin position="30"/>
        <end position="394"/>
    </location>
</feature>
<dbReference type="Pfam" id="PF13688">
    <property type="entry name" value="Reprolysin_5"/>
    <property type="match status" value="1"/>
</dbReference>
<dbReference type="GO" id="GO:0005886">
    <property type="term" value="C:plasma membrane"/>
    <property type="evidence" value="ECO:0007669"/>
    <property type="project" value="TreeGrafter"/>
</dbReference>
<keyword evidence="4" id="KW-0378">Hydrolase</keyword>
<dbReference type="Gene3D" id="3.40.390.10">
    <property type="entry name" value="Collagenase (Catalytic Domain)"/>
    <property type="match status" value="1"/>
</dbReference>
<dbReference type="GO" id="GO:0004222">
    <property type="term" value="F:metalloendopeptidase activity"/>
    <property type="evidence" value="ECO:0007669"/>
    <property type="project" value="InterPro"/>
</dbReference>
<dbReference type="GO" id="GO:0007219">
    <property type="term" value="P:Notch signaling pathway"/>
    <property type="evidence" value="ECO:0007669"/>
    <property type="project" value="TreeGrafter"/>
</dbReference>
<feature type="signal peptide" evidence="2">
    <location>
        <begin position="1"/>
        <end position="29"/>
    </location>
</feature>
<name>A0A9W9YEQ4_9CNID</name>
<dbReference type="PANTHER" id="PTHR45702:SF6">
    <property type="entry name" value="DISINTEGRIN AND METALLOPROTEINASE DOMAIN-CONTAINING PROTEIN 17"/>
    <property type="match status" value="1"/>
</dbReference>
<reference evidence="4" key="1">
    <citation type="submission" date="2023-01" db="EMBL/GenBank/DDBJ databases">
        <title>Genome assembly of the deep-sea coral Lophelia pertusa.</title>
        <authorList>
            <person name="Herrera S."/>
            <person name="Cordes E."/>
        </authorList>
    </citation>
    <scope>NUCLEOTIDE SEQUENCE</scope>
    <source>
        <strain evidence="4">USNM1676648</strain>
        <tissue evidence="4">Polyp</tissue>
    </source>
</reference>
<dbReference type="InterPro" id="IPR051489">
    <property type="entry name" value="ADAM_Metalloproteinase"/>
</dbReference>
<gene>
    <name evidence="4" type="primary">ADAM17_2</name>
    <name evidence="4" type="ORF">OS493_007901</name>
</gene>
<dbReference type="PANTHER" id="PTHR45702">
    <property type="entry name" value="ADAM10/ADAM17 METALLOPEPTIDASE FAMILY MEMBER"/>
    <property type="match status" value="1"/>
</dbReference>
<dbReference type="OrthoDB" id="2131567at2759"/>
<evidence type="ECO:0000259" key="3">
    <source>
        <dbReference type="PROSITE" id="PS50215"/>
    </source>
</evidence>
<accession>A0A9W9YEQ4</accession>
<dbReference type="Proteomes" id="UP001163046">
    <property type="component" value="Unassembled WGS sequence"/>
</dbReference>
<dbReference type="EC" id="3.4.24.86" evidence="4"/>
<organism evidence="4 5">
    <name type="scientific">Desmophyllum pertusum</name>
    <dbReference type="NCBI Taxonomy" id="174260"/>
    <lineage>
        <taxon>Eukaryota</taxon>
        <taxon>Metazoa</taxon>
        <taxon>Cnidaria</taxon>
        <taxon>Anthozoa</taxon>
        <taxon>Hexacorallia</taxon>
        <taxon>Scleractinia</taxon>
        <taxon>Caryophylliina</taxon>
        <taxon>Caryophylliidae</taxon>
        <taxon>Desmophyllum</taxon>
    </lineage>
</organism>
<comment type="caution">
    <text evidence="1">Lacks conserved residue(s) required for the propagation of feature annotation.</text>
</comment>
<feature type="domain" description="Peptidase M12B" evidence="3">
    <location>
        <begin position="222"/>
        <end position="394"/>
    </location>
</feature>
<evidence type="ECO:0000313" key="4">
    <source>
        <dbReference type="EMBL" id="KAJ7337748.1"/>
    </source>
</evidence>
<evidence type="ECO:0000256" key="1">
    <source>
        <dbReference type="PROSITE-ProRule" id="PRU00276"/>
    </source>
</evidence>
<keyword evidence="2" id="KW-0732">Signal</keyword>
<proteinExistence type="predicted"/>
<dbReference type="GO" id="GO:0006509">
    <property type="term" value="P:membrane protein ectodomain proteolysis"/>
    <property type="evidence" value="ECO:0007669"/>
    <property type="project" value="TreeGrafter"/>
</dbReference>
<dbReference type="InterPro" id="IPR001590">
    <property type="entry name" value="Peptidase_M12B"/>
</dbReference>
<keyword evidence="5" id="KW-1185">Reference proteome</keyword>
<dbReference type="PROSITE" id="PS50215">
    <property type="entry name" value="ADAM_MEPRO"/>
    <property type="match status" value="1"/>
</dbReference>
<dbReference type="SUPFAM" id="SSF55486">
    <property type="entry name" value="Metalloproteases ('zincins'), catalytic domain"/>
    <property type="match status" value="1"/>
</dbReference>
<dbReference type="EMBL" id="MU827780">
    <property type="protein sequence ID" value="KAJ7337748.1"/>
    <property type="molecule type" value="Genomic_DNA"/>
</dbReference>
<sequence>MLDISTHIMRGISCLQTCLFIATLCCISAANTGNIGDVLRHYETLNTVDILYGFHKRDVNKQEKIVSFTTLERHFRLHLTPHSELFAENFHAYSIGEYNQRKEVTVDKESFYRGYDEGDPSSHASVYVDHGVITASIATKNDTYFIEPAWRHIGQSSNQQMISYRHSDVKSNVTNPHQKDPKKKTFSFCGHDSDHSTVLYMNGKAAPEMRSERRRRAAPTKIRCSVALVADFRFFNEMGQGSKRKTINYMIGVVDRVDSIFQRTTWSDQYKGYGFEIEEVIVHEKPTPSVFHYNMDTAGNKPWPIKPLLNAFSRNSEWQKYCLAHLFTYQDFDDGVIGLAYVGNPNRNAVGGVCTQKYFTNNTWLYLNTGLSSGINWDRKLLTEEADIVTAHGT</sequence>